<evidence type="ECO:0000313" key="3">
    <source>
        <dbReference type="EMBL" id="QLL75057.1"/>
    </source>
</evidence>
<dbReference type="Gene3D" id="2.30.110.10">
    <property type="entry name" value="Electron Transport, Fmn-binding Protein, Chain A"/>
    <property type="match status" value="1"/>
</dbReference>
<feature type="domain" description="Pyridoxamine 5'-phosphate oxidase N-terminal" evidence="1">
    <location>
        <begin position="5"/>
        <end position="110"/>
    </location>
</feature>
<sequence>MMAIMTEEFLDVLRDKGPATIVSINGKPASVVNTWSQYINVVADDTILIPAAGMHSIQNDLKADPEHALTIAVGSYNYPGTTGMGRGYHIHGSGKFITEGTYFDQMKAQFEWIRAVLVVKISDIEQKI</sequence>
<proteinExistence type="predicted"/>
<gene>
    <name evidence="4" type="ORF">ERD32_11935</name>
    <name evidence="2" type="ORF">F8251_06395</name>
    <name evidence="3" type="ORF">GTO85_07310</name>
</gene>
<dbReference type="Pfam" id="PF01243">
    <property type="entry name" value="PNPOx_N"/>
    <property type="match status" value="1"/>
</dbReference>
<dbReference type="InterPro" id="IPR012349">
    <property type="entry name" value="Split_barrel_FMN-bd"/>
</dbReference>
<dbReference type="SUPFAM" id="SSF50475">
    <property type="entry name" value="FMN-binding split barrel"/>
    <property type="match status" value="1"/>
</dbReference>
<dbReference type="InterPro" id="IPR011576">
    <property type="entry name" value="Pyridox_Oxase_N"/>
</dbReference>
<dbReference type="Proteomes" id="UP000510660">
    <property type="component" value="Chromosome"/>
</dbReference>
<dbReference type="Proteomes" id="UP000289808">
    <property type="component" value="Unassembled WGS sequence"/>
</dbReference>
<accession>A0A4Q0LLM2</accession>
<protein>
    <submittedName>
        <fullName evidence="4">Pyridoxamine 5'-phosphate oxidase family protein</fullName>
    </submittedName>
</protein>
<reference evidence="3 7" key="3">
    <citation type="submission" date="2020-01" db="EMBL/GenBank/DDBJ databases">
        <title>Complete and circular genome sequences of six lactobacillus isolates from horses.</title>
        <authorList>
            <person name="Hassan H.M."/>
        </authorList>
    </citation>
    <scope>NUCLEOTIDE SEQUENCE [LARGE SCALE GENOMIC DNA]</scope>
    <source>
        <strain evidence="3 7">1D</strain>
    </source>
</reference>
<evidence type="ECO:0000313" key="5">
    <source>
        <dbReference type="Proteomes" id="UP000289808"/>
    </source>
</evidence>
<dbReference type="Proteomes" id="UP000430323">
    <property type="component" value="Unassembled WGS sequence"/>
</dbReference>
<evidence type="ECO:0000313" key="7">
    <source>
        <dbReference type="Proteomes" id="UP000510660"/>
    </source>
</evidence>
<evidence type="ECO:0000313" key="2">
    <source>
        <dbReference type="EMBL" id="KAB1973286.1"/>
    </source>
</evidence>
<reference evidence="4 5" key="1">
    <citation type="submission" date="2019-01" db="EMBL/GenBank/DDBJ databases">
        <title>The genome sequence of Lactobacillus crispatus L49.</title>
        <authorList>
            <person name="Zhong J."/>
            <person name="Zhang J."/>
        </authorList>
    </citation>
    <scope>NUCLEOTIDE SEQUENCE [LARGE SCALE GENOMIC DNA]</scope>
    <source>
        <strain evidence="4 5">L49</strain>
    </source>
</reference>
<evidence type="ECO:0000313" key="4">
    <source>
        <dbReference type="EMBL" id="RXF54153.1"/>
    </source>
</evidence>
<name>A0A4Q0LLM2_9LACO</name>
<dbReference type="AlphaFoldDB" id="A0A4Q0LLM2"/>
<organism evidence="4 5">
    <name type="scientific">Lactobacillus crispatus</name>
    <dbReference type="NCBI Taxonomy" id="47770"/>
    <lineage>
        <taxon>Bacteria</taxon>
        <taxon>Bacillati</taxon>
        <taxon>Bacillota</taxon>
        <taxon>Bacilli</taxon>
        <taxon>Lactobacillales</taxon>
        <taxon>Lactobacillaceae</taxon>
        <taxon>Lactobacillus</taxon>
    </lineage>
</organism>
<dbReference type="EMBL" id="CP047415">
    <property type="protein sequence ID" value="QLL75057.1"/>
    <property type="molecule type" value="Genomic_DNA"/>
</dbReference>
<evidence type="ECO:0000259" key="1">
    <source>
        <dbReference type="Pfam" id="PF01243"/>
    </source>
</evidence>
<evidence type="ECO:0000313" key="6">
    <source>
        <dbReference type="Proteomes" id="UP000430323"/>
    </source>
</evidence>
<dbReference type="EMBL" id="SCLX01000127">
    <property type="protein sequence ID" value="RXF54153.1"/>
    <property type="molecule type" value="Genomic_DNA"/>
</dbReference>
<reference evidence="2 6" key="2">
    <citation type="submission" date="2019-09" db="EMBL/GenBank/DDBJ databases">
        <title>Investigation of probiotic properties of different lactic acid bacteria.</title>
        <authorList>
            <person name="Jaomanjaka F."/>
            <person name="Blanc P."/>
        </authorList>
    </citation>
    <scope>NUCLEOTIDE SEQUENCE [LARGE SCALE GENOMIC DNA]</scope>
    <source>
        <strain evidence="2 6">BIO6272</strain>
    </source>
</reference>
<dbReference type="EMBL" id="WBOB01000029">
    <property type="protein sequence ID" value="KAB1973286.1"/>
    <property type="molecule type" value="Genomic_DNA"/>
</dbReference>